<gene>
    <name evidence="1" type="ORF">ACFP90_26990</name>
</gene>
<name>A0ABW1ZSP6_9DEIO</name>
<evidence type="ECO:0000313" key="2">
    <source>
        <dbReference type="Proteomes" id="UP001596317"/>
    </source>
</evidence>
<dbReference type="RefSeq" id="WP_224609760.1">
    <property type="nucleotide sequence ID" value="NZ_JAIQXV010000012.1"/>
</dbReference>
<proteinExistence type="predicted"/>
<protein>
    <submittedName>
        <fullName evidence="1">Uncharacterized protein</fullName>
    </submittedName>
</protein>
<reference evidence="2" key="1">
    <citation type="journal article" date="2019" name="Int. J. Syst. Evol. Microbiol.">
        <title>The Global Catalogue of Microorganisms (GCM) 10K type strain sequencing project: providing services to taxonomists for standard genome sequencing and annotation.</title>
        <authorList>
            <consortium name="The Broad Institute Genomics Platform"/>
            <consortium name="The Broad Institute Genome Sequencing Center for Infectious Disease"/>
            <person name="Wu L."/>
            <person name="Ma J."/>
        </authorList>
    </citation>
    <scope>NUCLEOTIDE SEQUENCE [LARGE SCALE GENOMIC DNA]</scope>
    <source>
        <strain evidence="2">CCUG 63830</strain>
    </source>
</reference>
<organism evidence="1 2">
    <name type="scientific">Deinococcus multiflagellatus</name>
    <dbReference type="NCBI Taxonomy" id="1656887"/>
    <lineage>
        <taxon>Bacteria</taxon>
        <taxon>Thermotogati</taxon>
        <taxon>Deinococcota</taxon>
        <taxon>Deinococci</taxon>
        <taxon>Deinococcales</taxon>
        <taxon>Deinococcaceae</taxon>
        <taxon>Deinococcus</taxon>
    </lineage>
</organism>
<dbReference type="EMBL" id="JBHSWB010000004">
    <property type="protein sequence ID" value="MFC6663663.1"/>
    <property type="molecule type" value="Genomic_DNA"/>
</dbReference>
<dbReference type="Proteomes" id="UP001596317">
    <property type="component" value="Unassembled WGS sequence"/>
</dbReference>
<keyword evidence="2" id="KW-1185">Reference proteome</keyword>
<evidence type="ECO:0000313" key="1">
    <source>
        <dbReference type="EMBL" id="MFC6663663.1"/>
    </source>
</evidence>
<accession>A0ABW1ZSP6</accession>
<sequence length="201" mass="23429">MEITLANGSPGEVLTRRVLLEFMHRYDLTPWNWTRNIHIDRDLKFMGQCLRQDGEFVIRIRSGRAEMLDPDMPIDLDRWPMLLSVYIHEQLHAYLDLRNDAVQAALPELQRLYPDVPVGGTEGARSEFSTYLHLLLCTLEIDSVAQLIGMERARALRTEAPFYRFIYDTVLRDTAQLRNVIRQYNLELPESEEISVPVEVK</sequence>
<comment type="caution">
    <text evidence="1">The sequence shown here is derived from an EMBL/GenBank/DDBJ whole genome shotgun (WGS) entry which is preliminary data.</text>
</comment>